<sequence>MPIIAPLRGWRYHNFPLPLVISPPYDVVDEHKVRELRSRHPYNIIHLEESREGKGPEAYAAAALLWQRWRQEGVLRPESSPALYFHSHTFHWQEKLYTRRGFFCLLKLEPYGRGILPHEETLARARSDRWELLRACRAHFSPIFGLYLGGEEETEALWREITKLPADLDFSDPEGQGHKLWVVKEKSLIEEAQALLASRVILLADGHHRFETALRYQELFQEEGNHDWILAYLASARDPGIVVLPTHRLLRLPLKDKLQKLLARAEETFFVVRRVPVSSLLHPLPAETIGLYAGREEAFLFSLRPGVDPVRVLPGEHPPAWKRLAVTVLHRLLLERSWELSWKEEDMGYTHEAAEALARVDRGEYEVAFLLPPPSVEEIAAVATSGAKMPQKSTYFYPKVPAGLVIFSLDNG</sequence>
<evidence type="ECO:0000313" key="2">
    <source>
        <dbReference type="Proteomes" id="UP000256329"/>
    </source>
</evidence>
<dbReference type="PANTHER" id="PTHR36454:SF1">
    <property type="entry name" value="DUF1015 DOMAIN-CONTAINING PROTEIN"/>
    <property type="match status" value="1"/>
</dbReference>
<comment type="caution">
    <text evidence="1">The sequence shown here is derived from an EMBL/GenBank/DDBJ whole genome shotgun (WGS) entry which is preliminary data.</text>
</comment>
<dbReference type="PIRSF" id="PIRSF033563">
    <property type="entry name" value="UCP033563"/>
    <property type="match status" value="1"/>
</dbReference>
<evidence type="ECO:0000313" key="1">
    <source>
        <dbReference type="EMBL" id="RDV83970.1"/>
    </source>
</evidence>
<gene>
    <name evidence="1" type="ORF">DXX99_03815</name>
</gene>
<name>A0A3D8P6M6_9THEO</name>
<dbReference type="Proteomes" id="UP000256329">
    <property type="component" value="Unassembled WGS sequence"/>
</dbReference>
<keyword evidence="2" id="KW-1185">Reference proteome</keyword>
<dbReference type="InterPro" id="IPR008323">
    <property type="entry name" value="UCP033563"/>
</dbReference>
<accession>A0A3D8P6M6</accession>
<dbReference type="PANTHER" id="PTHR36454">
    <property type="entry name" value="LMO2823 PROTEIN"/>
    <property type="match status" value="1"/>
</dbReference>
<organism evidence="1 2">
    <name type="scientific">Ammonifex thiophilus</name>
    <dbReference type="NCBI Taxonomy" id="444093"/>
    <lineage>
        <taxon>Bacteria</taxon>
        <taxon>Bacillati</taxon>
        <taxon>Bacillota</taxon>
        <taxon>Clostridia</taxon>
        <taxon>Thermoanaerobacterales</taxon>
        <taxon>Thermoanaerobacteraceae</taxon>
        <taxon>Ammonifex</taxon>
    </lineage>
</organism>
<protein>
    <submittedName>
        <fullName evidence="1">DUF1015 domain-containing protein</fullName>
    </submittedName>
</protein>
<dbReference type="AlphaFoldDB" id="A0A3D8P6M6"/>
<proteinExistence type="predicted"/>
<dbReference type="RefSeq" id="WP_115792189.1">
    <property type="nucleotide sequence ID" value="NZ_QSLN01000003.1"/>
</dbReference>
<reference evidence="1 2" key="1">
    <citation type="submission" date="2018-08" db="EMBL/GenBank/DDBJ databases">
        <title>Form III RuBisCO-mediated autotrophy in Thermodesulfobium bacteria.</title>
        <authorList>
            <person name="Toshchakov S.V."/>
            <person name="Kublanov I.V."/>
            <person name="Frolov E."/>
            <person name="Bonch-Osmolovskaya E.A."/>
            <person name="Tourova T.P."/>
            <person name="Chernych N.A."/>
            <person name="Lebedinsky A.V."/>
        </authorList>
    </citation>
    <scope>NUCLEOTIDE SEQUENCE [LARGE SCALE GENOMIC DNA]</scope>
    <source>
        <strain evidence="1 2">SR</strain>
    </source>
</reference>
<dbReference type="EMBL" id="QSLN01000003">
    <property type="protein sequence ID" value="RDV83970.1"/>
    <property type="molecule type" value="Genomic_DNA"/>
</dbReference>
<dbReference type="Pfam" id="PF06245">
    <property type="entry name" value="DUF1015"/>
    <property type="match status" value="1"/>
</dbReference>
<dbReference type="OrthoDB" id="9781616at2"/>